<sequence>MSIKNTTKGGLLCIITALKLLYEQARIKKIIDLDLSTFIIYLYSIMIPMSLNPYIETNIVHKSKKYENLDQDHAFNNLTEIDMFAECFNHIFYQDKNLNLLKASAFIKRLFTVLLGFPEKSILKSLELIQKLINKHPRLNSFLNSNENYGEGVYNGEIDNPDLSNPYLSFYWELKHYSPKISKIANNFFR</sequence>
<organism evidence="4">
    <name type="scientific">Pneumocystis jirovecii</name>
    <name type="common">Human pneumocystis pneumonia agent</name>
    <dbReference type="NCBI Taxonomy" id="42068"/>
    <lineage>
        <taxon>Eukaryota</taxon>
        <taxon>Fungi</taxon>
        <taxon>Dikarya</taxon>
        <taxon>Ascomycota</taxon>
        <taxon>Taphrinomycotina</taxon>
        <taxon>Pneumocystomycetes</taxon>
        <taxon>Pneumocystaceae</taxon>
        <taxon>Pneumocystis</taxon>
    </lineage>
</organism>
<comment type="similarity">
    <text evidence="1">Belongs to the CBF/MAK21 family.</text>
</comment>
<dbReference type="Proteomes" id="UP000010422">
    <property type="component" value="Unassembled WGS sequence"/>
</dbReference>
<dbReference type="InterPro" id="IPR016903">
    <property type="entry name" value="Nucleolar_cplx-assoc_3"/>
</dbReference>
<accession>L0P9T7</accession>
<dbReference type="GO" id="GO:0006270">
    <property type="term" value="P:DNA replication initiation"/>
    <property type="evidence" value="ECO:0007669"/>
    <property type="project" value="TreeGrafter"/>
</dbReference>
<feature type="non-terminal residue" evidence="3">
    <location>
        <position position="190"/>
    </location>
</feature>
<dbReference type="GO" id="GO:0005730">
    <property type="term" value="C:nucleolus"/>
    <property type="evidence" value="ECO:0007669"/>
    <property type="project" value="TreeGrafter"/>
</dbReference>
<dbReference type="InParanoid" id="L0P9T7"/>
<protein>
    <recommendedName>
        <fullName evidence="2">CCAAT-binding factor domain-containing protein</fullName>
    </recommendedName>
</protein>
<comment type="caution">
    <text evidence="3">The sequence shown here is derived from an EMBL/GenBank/DDBJ whole genome shotgun (WGS) entry which is preliminary data.</text>
</comment>
<name>L0P9T7_PNEJI</name>
<dbReference type="STRING" id="1209962.L0P9T7"/>
<dbReference type="VEuPathDB" id="FungiDB:PNEJI1_003731"/>
<reference evidence="3 4" key="1">
    <citation type="journal article" date="2012" name="MBio">
        <title>De novo assembly of the Pneumocystis jirovecii genome from a single bronchoalveolar lavage fluid specimen from a patient.</title>
        <authorList>
            <person name="Cisse O.H."/>
            <person name="Pagni M."/>
            <person name="Hauser P.M."/>
        </authorList>
    </citation>
    <scope>NUCLEOTIDE SEQUENCE [LARGE SCALE GENOMIC DNA]</scope>
    <source>
        <strain evidence="3 4">SE8</strain>
    </source>
</reference>
<dbReference type="GO" id="GO:0003682">
    <property type="term" value="F:chromatin binding"/>
    <property type="evidence" value="ECO:0007669"/>
    <property type="project" value="TreeGrafter"/>
</dbReference>
<gene>
    <name evidence="3" type="ORF">PNEJI1_003731</name>
</gene>
<evidence type="ECO:0000313" key="4">
    <source>
        <dbReference type="Proteomes" id="UP000010422"/>
    </source>
</evidence>
<feature type="domain" description="CCAAT-binding factor" evidence="2">
    <location>
        <begin position="11"/>
        <end position="185"/>
    </location>
</feature>
<dbReference type="PANTHER" id="PTHR14428:SF5">
    <property type="entry name" value="NUCLEOLAR COMPLEX PROTEIN 3 HOMOLOG"/>
    <property type="match status" value="1"/>
</dbReference>
<proteinExistence type="inferred from homology"/>
<dbReference type="Pfam" id="PF03914">
    <property type="entry name" value="CBF"/>
    <property type="match status" value="1"/>
</dbReference>
<dbReference type="AlphaFoldDB" id="L0P9T7"/>
<dbReference type="EMBL" id="CAKM01000144">
    <property type="protein sequence ID" value="CCJ28972.1"/>
    <property type="molecule type" value="Genomic_DNA"/>
</dbReference>
<dbReference type="InterPro" id="IPR005612">
    <property type="entry name" value="CCAAT-binding_factor"/>
</dbReference>
<dbReference type="PANTHER" id="PTHR14428">
    <property type="entry name" value="NUCLEOLAR COMPLEX PROTEIN 3"/>
    <property type="match status" value="1"/>
</dbReference>
<evidence type="ECO:0000313" key="3">
    <source>
        <dbReference type="EMBL" id="CCJ28972.1"/>
    </source>
</evidence>
<evidence type="ECO:0000256" key="1">
    <source>
        <dbReference type="ARBA" id="ARBA00007797"/>
    </source>
</evidence>
<evidence type="ECO:0000259" key="2">
    <source>
        <dbReference type="Pfam" id="PF03914"/>
    </source>
</evidence>